<keyword evidence="5" id="KW-0963">Cytoplasm</keyword>
<feature type="non-terminal residue" evidence="11">
    <location>
        <position position="348"/>
    </location>
</feature>
<evidence type="ECO:0000256" key="10">
    <source>
        <dbReference type="ARBA" id="ARBA00040300"/>
    </source>
</evidence>
<dbReference type="EMBL" id="CAXKWB010002724">
    <property type="protein sequence ID" value="CAL4067490.1"/>
    <property type="molecule type" value="Genomic_DNA"/>
</dbReference>
<dbReference type="GO" id="GO:0006796">
    <property type="term" value="P:phosphate-containing compound metabolic process"/>
    <property type="evidence" value="ECO:0007669"/>
    <property type="project" value="InterPro"/>
</dbReference>
<comment type="subcellular location">
    <subcellularLocation>
        <location evidence="2">Cytoplasm</location>
    </subcellularLocation>
</comment>
<keyword evidence="8" id="KW-0460">Magnesium</keyword>
<gene>
    <name evidence="11" type="ORF">MNOR_LOCUS6544</name>
</gene>
<keyword evidence="12" id="KW-1185">Reference proteome</keyword>
<evidence type="ECO:0000256" key="5">
    <source>
        <dbReference type="ARBA" id="ARBA00022490"/>
    </source>
</evidence>
<proteinExistence type="inferred from homology"/>
<dbReference type="InterPro" id="IPR036649">
    <property type="entry name" value="Pyrophosphatase_sf"/>
</dbReference>
<evidence type="ECO:0000256" key="3">
    <source>
        <dbReference type="ARBA" id="ARBA00006220"/>
    </source>
</evidence>
<dbReference type="Proteomes" id="UP001497623">
    <property type="component" value="Unassembled WGS sequence"/>
</dbReference>
<evidence type="ECO:0000256" key="9">
    <source>
        <dbReference type="ARBA" id="ARBA00032535"/>
    </source>
</evidence>
<evidence type="ECO:0000256" key="8">
    <source>
        <dbReference type="ARBA" id="ARBA00022842"/>
    </source>
</evidence>
<accession>A0AAV2Q373</accession>
<evidence type="ECO:0000256" key="7">
    <source>
        <dbReference type="ARBA" id="ARBA00022801"/>
    </source>
</evidence>
<keyword evidence="7" id="KW-0378">Hydrolase</keyword>
<evidence type="ECO:0000313" key="11">
    <source>
        <dbReference type="EMBL" id="CAL4067490.1"/>
    </source>
</evidence>
<comment type="caution">
    <text evidence="11">The sequence shown here is derived from an EMBL/GenBank/DDBJ whole genome shotgun (WGS) entry which is preliminary data.</text>
</comment>
<reference evidence="11 12" key="1">
    <citation type="submission" date="2024-05" db="EMBL/GenBank/DDBJ databases">
        <authorList>
            <person name="Wallberg A."/>
        </authorList>
    </citation>
    <scope>NUCLEOTIDE SEQUENCE [LARGE SCALE GENOMIC DNA]</scope>
</reference>
<dbReference type="GO" id="GO:0000287">
    <property type="term" value="F:magnesium ion binding"/>
    <property type="evidence" value="ECO:0007669"/>
    <property type="project" value="InterPro"/>
</dbReference>
<comment type="similarity">
    <text evidence="3">Belongs to the PPase family.</text>
</comment>
<dbReference type="CDD" id="cd00412">
    <property type="entry name" value="pyrophosphatase"/>
    <property type="match status" value="1"/>
</dbReference>
<evidence type="ECO:0000256" key="1">
    <source>
        <dbReference type="ARBA" id="ARBA00001946"/>
    </source>
</evidence>
<dbReference type="EC" id="3.6.1.1" evidence="4"/>
<evidence type="ECO:0000256" key="6">
    <source>
        <dbReference type="ARBA" id="ARBA00022723"/>
    </source>
</evidence>
<dbReference type="AlphaFoldDB" id="A0AAV2Q373"/>
<dbReference type="PANTHER" id="PTHR10286">
    <property type="entry name" value="INORGANIC PYROPHOSPHATASE"/>
    <property type="match status" value="1"/>
</dbReference>
<dbReference type="PROSITE" id="PS00387">
    <property type="entry name" value="PPASE"/>
    <property type="match status" value="1"/>
</dbReference>
<dbReference type="SUPFAM" id="SSF50324">
    <property type="entry name" value="Inorganic pyrophosphatase"/>
    <property type="match status" value="1"/>
</dbReference>
<evidence type="ECO:0000313" key="12">
    <source>
        <dbReference type="Proteomes" id="UP001497623"/>
    </source>
</evidence>
<dbReference type="GO" id="GO:0005737">
    <property type="term" value="C:cytoplasm"/>
    <property type="evidence" value="ECO:0007669"/>
    <property type="project" value="UniProtKB-SubCell"/>
</dbReference>
<evidence type="ECO:0000256" key="4">
    <source>
        <dbReference type="ARBA" id="ARBA00012146"/>
    </source>
</evidence>
<name>A0AAV2Q373_MEGNR</name>
<dbReference type="GO" id="GO:0004427">
    <property type="term" value="F:inorganic diphosphate phosphatase activity"/>
    <property type="evidence" value="ECO:0007669"/>
    <property type="project" value="UniProtKB-EC"/>
</dbReference>
<dbReference type="Pfam" id="PF00719">
    <property type="entry name" value="Pyrophosphatase"/>
    <property type="match status" value="1"/>
</dbReference>
<protein>
    <recommendedName>
        <fullName evidence="10">Inorganic pyrophosphatase</fullName>
        <ecNumber evidence="4">3.6.1.1</ecNumber>
    </recommendedName>
    <alternativeName>
        <fullName evidence="9">Pyrophosphate phospho-hydrolase</fullName>
    </alternativeName>
</protein>
<organism evidence="11 12">
    <name type="scientific">Meganyctiphanes norvegica</name>
    <name type="common">Northern krill</name>
    <name type="synonym">Thysanopoda norvegica</name>
    <dbReference type="NCBI Taxonomy" id="48144"/>
    <lineage>
        <taxon>Eukaryota</taxon>
        <taxon>Metazoa</taxon>
        <taxon>Ecdysozoa</taxon>
        <taxon>Arthropoda</taxon>
        <taxon>Crustacea</taxon>
        <taxon>Multicrustacea</taxon>
        <taxon>Malacostraca</taxon>
        <taxon>Eumalacostraca</taxon>
        <taxon>Eucarida</taxon>
        <taxon>Euphausiacea</taxon>
        <taxon>Euphausiidae</taxon>
        <taxon>Meganyctiphanes</taxon>
    </lineage>
</organism>
<evidence type="ECO:0000256" key="2">
    <source>
        <dbReference type="ARBA" id="ARBA00004496"/>
    </source>
</evidence>
<sequence length="348" mass="38735">MADPKEPIDLLAMAVPAMAHMCTRISRRVQVVCRSLGTITAPKRLCTSPFFPSVTAARSMAYQIVERGCPNSLDYRIFITKNDKGPVSPFHDIPLFANEGNKIFNMVVEVPRWTNAKMEISTKDELNPIKQDVKKGKLRFVANCFPHKGYIWNYGALPQTWEDPNHVDEATGCKGDNDPIDVCEIGYRVAKRGEVIQVKVLGVLAMIDEGETDWKLIAIDVNDPLAPRLSDISDVEEHMPGFLKATVEWFKIYKMPDGKPENQFAFNGAPKDREFAHQVILETHEYWKALIEGRSDAGGLATKCVAVSNAANKMTEADAQAVQNAAPEPGPAQPLDPKTDTWHYVALK</sequence>
<comment type="cofactor">
    <cofactor evidence="1">
        <name>Mg(2+)</name>
        <dbReference type="ChEBI" id="CHEBI:18420"/>
    </cofactor>
</comment>
<dbReference type="FunFam" id="3.90.80.10:FF:000004">
    <property type="entry name" value="Inorganic pyrophosphatase"/>
    <property type="match status" value="1"/>
</dbReference>
<keyword evidence="6" id="KW-0479">Metal-binding</keyword>
<dbReference type="Gene3D" id="3.90.80.10">
    <property type="entry name" value="Inorganic pyrophosphatase"/>
    <property type="match status" value="1"/>
</dbReference>
<dbReference type="InterPro" id="IPR008162">
    <property type="entry name" value="Pyrophosphatase"/>
</dbReference>